<name>A0ABX8UVV0_9BURK</name>
<keyword evidence="1" id="KW-0732">Signal</keyword>
<gene>
    <name evidence="2" type="ORF">KZJ38_25850</name>
</gene>
<dbReference type="Proteomes" id="UP000826462">
    <property type="component" value="Chromosome 2"/>
</dbReference>
<protein>
    <recommendedName>
        <fullName evidence="4">Secreted protein</fullName>
    </recommendedName>
</protein>
<proteinExistence type="predicted"/>
<reference evidence="2 3" key="1">
    <citation type="submission" date="2021-07" db="EMBL/GenBank/DDBJ databases">
        <title>Paraburkholderia edwinii protects Aspergillus sp. from phenazines by acting as a toxin sponge.</title>
        <authorList>
            <person name="Dahlstrom K.M."/>
            <person name="Newman D.K."/>
        </authorList>
    </citation>
    <scope>NUCLEOTIDE SEQUENCE [LARGE SCALE GENOMIC DNA]</scope>
    <source>
        <strain evidence="2 3">Pe01</strain>
    </source>
</reference>
<evidence type="ECO:0000313" key="2">
    <source>
        <dbReference type="EMBL" id="QYD73094.1"/>
    </source>
</evidence>
<dbReference type="EMBL" id="CP080096">
    <property type="protein sequence ID" value="QYD73094.1"/>
    <property type="molecule type" value="Genomic_DNA"/>
</dbReference>
<feature type="chain" id="PRO_5047546312" description="Secreted protein" evidence="1">
    <location>
        <begin position="27"/>
        <end position="145"/>
    </location>
</feature>
<accession>A0ABX8UVV0</accession>
<sequence>MTSCCRTRLAIVSLALAACLPLAARAQSGASASPAAPGKAAPAHAYNYPTEGRVEYVLGCMDENGHDFANVYKCSCTIDKIAAALPYDEYVEQSTFSKYATMGGEGGAEFRMDKARAQTKKFRALQQTAYDQCGLGKPSASASAK</sequence>
<organism evidence="2 3">
    <name type="scientific">Paraburkholderia edwinii</name>
    <dbReference type="NCBI Taxonomy" id="2861782"/>
    <lineage>
        <taxon>Bacteria</taxon>
        <taxon>Pseudomonadati</taxon>
        <taxon>Pseudomonadota</taxon>
        <taxon>Betaproteobacteria</taxon>
        <taxon>Burkholderiales</taxon>
        <taxon>Burkholderiaceae</taxon>
        <taxon>Paraburkholderia</taxon>
    </lineage>
</organism>
<keyword evidence="3" id="KW-1185">Reference proteome</keyword>
<evidence type="ECO:0000256" key="1">
    <source>
        <dbReference type="SAM" id="SignalP"/>
    </source>
</evidence>
<dbReference type="PROSITE" id="PS51257">
    <property type="entry name" value="PROKAR_LIPOPROTEIN"/>
    <property type="match status" value="1"/>
</dbReference>
<evidence type="ECO:0000313" key="3">
    <source>
        <dbReference type="Proteomes" id="UP000826462"/>
    </source>
</evidence>
<feature type="signal peptide" evidence="1">
    <location>
        <begin position="1"/>
        <end position="26"/>
    </location>
</feature>
<evidence type="ECO:0008006" key="4">
    <source>
        <dbReference type="Google" id="ProtNLM"/>
    </source>
</evidence>
<dbReference type="RefSeq" id="WP_219802670.1">
    <property type="nucleotide sequence ID" value="NZ_CP080096.1"/>
</dbReference>